<evidence type="ECO:0000313" key="1">
    <source>
        <dbReference type="EMBL" id="CAG9326986.1"/>
    </source>
</evidence>
<gene>
    <name evidence="1" type="ORF">BSTOLATCC_MIC42245</name>
</gene>
<reference evidence="1" key="1">
    <citation type="submission" date="2021-09" db="EMBL/GenBank/DDBJ databases">
        <authorList>
            <consortium name="AG Swart"/>
            <person name="Singh M."/>
            <person name="Singh A."/>
            <person name="Seah K."/>
            <person name="Emmerich C."/>
        </authorList>
    </citation>
    <scope>NUCLEOTIDE SEQUENCE</scope>
    <source>
        <strain evidence="1">ATCC30299</strain>
    </source>
</reference>
<dbReference type="EMBL" id="CAJZBQ010000041">
    <property type="protein sequence ID" value="CAG9326986.1"/>
    <property type="molecule type" value="Genomic_DNA"/>
</dbReference>
<accession>A0AAU9K1D5</accession>
<name>A0AAU9K1D5_9CILI</name>
<dbReference type="AlphaFoldDB" id="A0AAU9K1D5"/>
<sequence length="67" mass="8235">MEPTRTPIRSIHPTKPIKRPKLKPLWRHHILYFLQYFREAPKSEFLPIQKQDFWSVSFDWSIKLNNT</sequence>
<proteinExistence type="predicted"/>
<protein>
    <submittedName>
        <fullName evidence="1">Uncharacterized protein</fullName>
    </submittedName>
</protein>
<keyword evidence="2" id="KW-1185">Reference proteome</keyword>
<evidence type="ECO:0000313" key="2">
    <source>
        <dbReference type="Proteomes" id="UP001162131"/>
    </source>
</evidence>
<dbReference type="Proteomes" id="UP001162131">
    <property type="component" value="Unassembled WGS sequence"/>
</dbReference>
<organism evidence="1 2">
    <name type="scientific">Blepharisma stoltei</name>
    <dbReference type="NCBI Taxonomy" id="1481888"/>
    <lineage>
        <taxon>Eukaryota</taxon>
        <taxon>Sar</taxon>
        <taxon>Alveolata</taxon>
        <taxon>Ciliophora</taxon>
        <taxon>Postciliodesmatophora</taxon>
        <taxon>Heterotrichea</taxon>
        <taxon>Heterotrichida</taxon>
        <taxon>Blepharismidae</taxon>
        <taxon>Blepharisma</taxon>
    </lineage>
</organism>
<comment type="caution">
    <text evidence="1">The sequence shown here is derived from an EMBL/GenBank/DDBJ whole genome shotgun (WGS) entry which is preliminary data.</text>
</comment>